<comment type="caution">
    <text evidence="1">The sequence shown here is derived from an EMBL/GenBank/DDBJ whole genome shotgun (WGS) entry which is preliminary data.</text>
</comment>
<dbReference type="AlphaFoldDB" id="G9XWE0"/>
<dbReference type="EMBL" id="AFZX01000139">
    <property type="protein sequence ID" value="EHL04020.1"/>
    <property type="molecule type" value="Genomic_DNA"/>
</dbReference>
<dbReference type="HOGENOM" id="CLU_1812658_0_0_9"/>
<name>G9XWE0_DESHA</name>
<protein>
    <submittedName>
        <fullName evidence="1">Phage transcriptional regulator, RinA family</fullName>
    </submittedName>
</protein>
<dbReference type="PATRIC" id="fig|537010.4.peg.4942"/>
<sequence>MAVEERIEKHIHQYVEAELRNYRTYKKLIGEYDKELLYRGAKSGLGKDPTGRFSQNRISDPTYDEVAGVIANEQRVRRMKDVVMCIEDVLEELSEEEARLVEMKYFKSCYTDFGIIGELHIGQTKYYGDKKRIIRKFALRMRLI</sequence>
<proteinExistence type="predicted"/>
<reference evidence="1 2" key="1">
    <citation type="submission" date="2011-08" db="EMBL/GenBank/DDBJ databases">
        <authorList>
            <person name="Weinstock G."/>
            <person name="Sodergren E."/>
            <person name="Clifton S."/>
            <person name="Fulton L."/>
            <person name="Fulton B."/>
            <person name="Courtney L."/>
            <person name="Fronick C."/>
            <person name="Harrison M."/>
            <person name="Strong C."/>
            <person name="Farmer C."/>
            <person name="Delahaunty K."/>
            <person name="Markovic C."/>
            <person name="Hall O."/>
            <person name="Minx P."/>
            <person name="Tomlinson C."/>
            <person name="Mitreva M."/>
            <person name="Hou S."/>
            <person name="Chen J."/>
            <person name="Wollam A."/>
            <person name="Pepin K.H."/>
            <person name="Johnson M."/>
            <person name="Bhonagiri V."/>
            <person name="Zhang X."/>
            <person name="Suruliraj S."/>
            <person name="Warren W."/>
            <person name="Chinwalla A."/>
            <person name="Mardis E.R."/>
            <person name="Wilson R.K."/>
        </authorList>
    </citation>
    <scope>NUCLEOTIDE SEQUENCE [LARGE SCALE GENOMIC DNA]</scope>
    <source>
        <strain evidence="1 2">DP7</strain>
    </source>
</reference>
<dbReference type="InterPro" id="IPR006523">
    <property type="entry name" value="RinA"/>
</dbReference>
<evidence type="ECO:0000313" key="1">
    <source>
        <dbReference type="EMBL" id="EHL04020.1"/>
    </source>
</evidence>
<gene>
    <name evidence="1" type="ORF">HMPREF0322_05307</name>
</gene>
<accession>G9XWE0</accession>
<organism evidence="1 2">
    <name type="scientific">Desulfitobacterium hafniense DP7</name>
    <dbReference type="NCBI Taxonomy" id="537010"/>
    <lineage>
        <taxon>Bacteria</taxon>
        <taxon>Bacillati</taxon>
        <taxon>Bacillota</taxon>
        <taxon>Clostridia</taxon>
        <taxon>Eubacteriales</taxon>
        <taxon>Desulfitobacteriaceae</taxon>
        <taxon>Desulfitobacterium</taxon>
    </lineage>
</organism>
<dbReference type="Proteomes" id="UP000004416">
    <property type="component" value="Unassembled WGS sequence"/>
</dbReference>
<evidence type="ECO:0000313" key="2">
    <source>
        <dbReference type="Proteomes" id="UP000004416"/>
    </source>
</evidence>
<dbReference type="NCBIfam" id="TIGR01636">
    <property type="entry name" value="phage_rinA"/>
    <property type="match status" value="1"/>
</dbReference>